<keyword evidence="3" id="KW-1185">Reference proteome</keyword>
<sequence length="148" mass="15641">MIERAIAAALSPIQTSINALTLRVTIYASKQGKSSEVPCLQADVAGLWRDVDYLKSIDFNDLMRTNEDRDAPGEAATVDGDVAVDEEMTAAQEEKNIFGNLSNLVGTVVHPVIQASHVETSTTVPTGPGKPALDVTTSGTDAQLQTAT</sequence>
<evidence type="ECO:0000313" key="3">
    <source>
        <dbReference type="Proteomes" id="UP000011115"/>
    </source>
</evidence>
<organism evidence="2 3">
    <name type="scientific">Solanum tuberosum</name>
    <name type="common">Potato</name>
    <dbReference type="NCBI Taxonomy" id="4113"/>
    <lineage>
        <taxon>Eukaryota</taxon>
        <taxon>Viridiplantae</taxon>
        <taxon>Streptophyta</taxon>
        <taxon>Embryophyta</taxon>
        <taxon>Tracheophyta</taxon>
        <taxon>Spermatophyta</taxon>
        <taxon>Magnoliopsida</taxon>
        <taxon>eudicotyledons</taxon>
        <taxon>Gunneridae</taxon>
        <taxon>Pentapetalae</taxon>
        <taxon>asterids</taxon>
        <taxon>lamiids</taxon>
        <taxon>Solanales</taxon>
        <taxon>Solanaceae</taxon>
        <taxon>Solanoideae</taxon>
        <taxon>Solaneae</taxon>
        <taxon>Solanum</taxon>
    </lineage>
</organism>
<reference evidence="3" key="1">
    <citation type="journal article" date="2011" name="Nature">
        <title>Genome sequence and analysis of the tuber crop potato.</title>
        <authorList>
            <consortium name="The Potato Genome Sequencing Consortium"/>
        </authorList>
    </citation>
    <scope>NUCLEOTIDE SEQUENCE [LARGE SCALE GENOMIC DNA]</scope>
    <source>
        <strain evidence="3">cv. DM1-3 516 R44</strain>
    </source>
</reference>
<evidence type="ECO:0000313" key="2">
    <source>
        <dbReference type="EnsemblPlants" id="PGSC0003DMT400094867"/>
    </source>
</evidence>
<name>M1DV18_SOLTU</name>
<dbReference type="Gramene" id="PGSC0003DMT400094867">
    <property type="protein sequence ID" value="PGSC0003DMT400094867"/>
    <property type="gene ID" value="PGSC0003DMG400044438"/>
</dbReference>
<dbReference type="HOGENOM" id="CLU_029307_11_0_1"/>
<proteinExistence type="predicted"/>
<feature type="region of interest" description="Disordered" evidence="1">
    <location>
        <begin position="119"/>
        <end position="148"/>
    </location>
</feature>
<evidence type="ECO:0008006" key="4">
    <source>
        <dbReference type="Google" id="ProtNLM"/>
    </source>
</evidence>
<dbReference type="EnsemblPlants" id="PGSC0003DMT400094867">
    <property type="protein sequence ID" value="PGSC0003DMT400094867"/>
    <property type="gene ID" value="PGSC0003DMG400044438"/>
</dbReference>
<dbReference type="AlphaFoldDB" id="M1DV18"/>
<dbReference type="Proteomes" id="UP000011115">
    <property type="component" value="Unassembled WGS sequence"/>
</dbReference>
<accession>M1DV18</accession>
<reference evidence="2" key="2">
    <citation type="submission" date="2015-06" db="UniProtKB">
        <authorList>
            <consortium name="EnsemblPlants"/>
        </authorList>
    </citation>
    <scope>IDENTIFICATION</scope>
    <source>
        <strain evidence="2">DM1-3 516 R44</strain>
    </source>
</reference>
<evidence type="ECO:0000256" key="1">
    <source>
        <dbReference type="SAM" id="MobiDB-lite"/>
    </source>
</evidence>
<feature type="compositionally biased region" description="Polar residues" evidence="1">
    <location>
        <begin position="135"/>
        <end position="148"/>
    </location>
</feature>
<protein>
    <recommendedName>
        <fullName evidence="4">Polyprotein protein</fullName>
    </recommendedName>
</protein>
<dbReference type="PaxDb" id="4113-PGSC0003DMT400094867"/>
<dbReference type="InParanoid" id="M1DV18"/>